<evidence type="ECO:0000256" key="3">
    <source>
        <dbReference type="ARBA" id="ARBA00012438"/>
    </source>
</evidence>
<dbReference type="Pfam" id="PF00582">
    <property type="entry name" value="Usp"/>
    <property type="match status" value="1"/>
</dbReference>
<dbReference type="SMART" id="SM00387">
    <property type="entry name" value="HATPase_c"/>
    <property type="match status" value="1"/>
</dbReference>
<dbReference type="Proteomes" id="UP000239687">
    <property type="component" value="Unassembled WGS sequence"/>
</dbReference>
<comment type="function">
    <text evidence="13">Member of the two-component regulatory system KdpD/KdpE involved in the regulation of the kdp operon. KdpD may function as a membrane-associated protein kinase that phosphorylates KdpE in response to environmental signals.</text>
</comment>
<keyword evidence="12 14" id="KW-0472">Membrane</keyword>
<dbReference type="InterPro" id="IPR003594">
    <property type="entry name" value="HATPase_dom"/>
</dbReference>
<evidence type="ECO:0000256" key="5">
    <source>
        <dbReference type="ARBA" id="ARBA00022679"/>
    </source>
</evidence>
<dbReference type="EC" id="2.7.13.3" evidence="3"/>
<dbReference type="FunFam" id="3.40.50.300:FF:000483">
    <property type="entry name" value="Sensor histidine kinase KdpD"/>
    <property type="match status" value="1"/>
</dbReference>
<dbReference type="Pfam" id="PF02518">
    <property type="entry name" value="HATPase_c"/>
    <property type="match status" value="1"/>
</dbReference>
<keyword evidence="11" id="KW-0902">Two-component regulatory system</keyword>
<dbReference type="InterPro" id="IPR014729">
    <property type="entry name" value="Rossmann-like_a/b/a_fold"/>
</dbReference>
<feature type="domain" description="Histidine kinase" evidence="15">
    <location>
        <begin position="658"/>
        <end position="875"/>
    </location>
</feature>
<keyword evidence="10 14" id="KW-1133">Transmembrane helix</keyword>
<dbReference type="Pfam" id="PF00512">
    <property type="entry name" value="HisKA"/>
    <property type="match status" value="1"/>
</dbReference>
<dbReference type="GO" id="GO:0042802">
    <property type="term" value="F:identical protein binding"/>
    <property type="evidence" value="ECO:0007669"/>
    <property type="project" value="UniProtKB-ARBA"/>
</dbReference>
<dbReference type="InterPro" id="IPR052023">
    <property type="entry name" value="Histidine_kinase_KdpD"/>
</dbReference>
<feature type="transmembrane region" description="Helical" evidence="14">
    <location>
        <begin position="385"/>
        <end position="407"/>
    </location>
</feature>
<dbReference type="Gene3D" id="1.20.120.620">
    <property type="entry name" value="Backbone structure of the membrane domain of e. Coli histidine kinase receptor kdpd"/>
    <property type="match status" value="1"/>
</dbReference>
<dbReference type="InterPro" id="IPR003852">
    <property type="entry name" value="Sig_transdc_His_kinase_KdpD_N"/>
</dbReference>
<dbReference type="FunFam" id="1.10.287.130:FF:000027">
    <property type="entry name" value="Sensor histidine kinase KdpD"/>
    <property type="match status" value="1"/>
</dbReference>
<evidence type="ECO:0000256" key="11">
    <source>
        <dbReference type="ARBA" id="ARBA00023012"/>
    </source>
</evidence>
<dbReference type="InterPro" id="IPR025201">
    <property type="entry name" value="KdpD_TM"/>
</dbReference>
<dbReference type="PANTHER" id="PTHR45569">
    <property type="entry name" value="SENSOR PROTEIN KDPD"/>
    <property type="match status" value="1"/>
</dbReference>
<evidence type="ECO:0000256" key="4">
    <source>
        <dbReference type="ARBA" id="ARBA00022553"/>
    </source>
</evidence>
<reference evidence="16 17" key="1">
    <citation type="submission" date="2018-02" db="EMBL/GenBank/DDBJ databases">
        <title>Draft genome sequencing of Pseudomonas frederiksbergensis 11-D3.</title>
        <authorList>
            <person name="Zheng B.-X."/>
        </authorList>
    </citation>
    <scope>NUCLEOTIDE SEQUENCE [LARGE SCALE GENOMIC DNA]</scope>
    <source>
        <strain evidence="16 17">11-D3</strain>
    </source>
</reference>
<evidence type="ECO:0000256" key="1">
    <source>
        <dbReference type="ARBA" id="ARBA00000085"/>
    </source>
</evidence>
<dbReference type="AlphaFoldDB" id="A0A2S8HLA8"/>
<organism evidence="16 17">
    <name type="scientific">Pseudomonas frederiksbergensis</name>
    <dbReference type="NCBI Taxonomy" id="104087"/>
    <lineage>
        <taxon>Bacteria</taxon>
        <taxon>Pseudomonadati</taxon>
        <taxon>Pseudomonadota</taxon>
        <taxon>Gammaproteobacteria</taxon>
        <taxon>Pseudomonadales</taxon>
        <taxon>Pseudomonadaceae</taxon>
        <taxon>Pseudomonas</taxon>
    </lineage>
</organism>
<dbReference type="FunFam" id="3.30.565.10:FF:000042">
    <property type="entry name" value="Two-component sensor histidine kinase KdpD"/>
    <property type="match status" value="1"/>
</dbReference>
<dbReference type="InterPro" id="IPR004358">
    <property type="entry name" value="Sig_transdc_His_kin-like_C"/>
</dbReference>
<dbReference type="SUPFAM" id="SSF52540">
    <property type="entry name" value="P-loop containing nucleoside triphosphate hydrolases"/>
    <property type="match status" value="1"/>
</dbReference>
<dbReference type="CDD" id="cd00082">
    <property type="entry name" value="HisKA"/>
    <property type="match status" value="1"/>
</dbReference>
<evidence type="ECO:0000256" key="12">
    <source>
        <dbReference type="ARBA" id="ARBA00023136"/>
    </source>
</evidence>
<dbReference type="Pfam" id="PF13493">
    <property type="entry name" value="DUF4118"/>
    <property type="match status" value="1"/>
</dbReference>
<comment type="subcellular location">
    <subcellularLocation>
        <location evidence="2">Membrane</location>
        <topology evidence="2">Multi-pass membrane protein</topology>
    </subcellularLocation>
</comment>
<dbReference type="SUPFAM" id="SSF55781">
    <property type="entry name" value="GAF domain-like"/>
    <property type="match status" value="1"/>
</dbReference>
<dbReference type="RefSeq" id="WP_105343218.1">
    <property type="nucleotide sequence ID" value="NZ_PUIN01000008.1"/>
</dbReference>
<dbReference type="PROSITE" id="PS50109">
    <property type="entry name" value="HIS_KIN"/>
    <property type="match status" value="1"/>
</dbReference>
<dbReference type="Gene3D" id="1.10.287.130">
    <property type="match status" value="1"/>
</dbReference>
<dbReference type="InterPro" id="IPR005467">
    <property type="entry name" value="His_kinase_dom"/>
</dbReference>
<proteinExistence type="predicted"/>
<accession>A0A2S8HLA8</accession>
<name>A0A2S8HLA8_9PSED</name>
<dbReference type="InterPro" id="IPR036097">
    <property type="entry name" value="HisK_dim/P_sf"/>
</dbReference>
<evidence type="ECO:0000256" key="13">
    <source>
        <dbReference type="ARBA" id="ARBA00057300"/>
    </source>
</evidence>
<evidence type="ECO:0000256" key="14">
    <source>
        <dbReference type="SAM" id="Phobius"/>
    </source>
</evidence>
<feature type="transmembrane region" description="Helical" evidence="14">
    <location>
        <begin position="436"/>
        <end position="460"/>
    </location>
</feature>
<keyword evidence="9" id="KW-0067">ATP-binding</keyword>
<keyword evidence="7" id="KW-0547">Nucleotide-binding</keyword>
<dbReference type="GO" id="GO:0000155">
    <property type="term" value="F:phosphorelay sensor kinase activity"/>
    <property type="evidence" value="ECO:0007669"/>
    <property type="project" value="InterPro"/>
</dbReference>
<dbReference type="Gene3D" id="3.30.450.40">
    <property type="match status" value="1"/>
</dbReference>
<evidence type="ECO:0000256" key="6">
    <source>
        <dbReference type="ARBA" id="ARBA00022692"/>
    </source>
</evidence>
<dbReference type="InterPro" id="IPR029016">
    <property type="entry name" value="GAF-like_dom_sf"/>
</dbReference>
<evidence type="ECO:0000256" key="8">
    <source>
        <dbReference type="ARBA" id="ARBA00022777"/>
    </source>
</evidence>
<evidence type="ECO:0000313" key="17">
    <source>
        <dbReference type="Proteomes" id="UP000239687"/>
    </source>
</evidence>
<dbReference type="PANTHER" id="PTHR45569:SF1">
    <property type="entry name" value="SENSOR PROTEIN KDPD"/>
    <property type="match status" value="1"/>
</dbReference>
<evidence type="ECO:0000256" key="9">
    <source>
        <dbReference type="ARBA" id="ARBA00022840"/>
    </source>
</evidence>
<dbReference type="Gene3D" id="3.40.50.620">
    <property type="entry name" value="HUPs"/>
    <property type="match status" value="1"/>
</dbReference>
<dbReference type="GO" id="GO:0005524">
    <property type="term" value="F:ATP binding"/>
    <property type="evidence" value="ECO:0007669"/>
    <property type="project" value="UniProtKB-KW"/>
</dbReference>
<dbReference type="PRINTS" id="PR00344">
    <property type="entry name" value="BCTRLSENSOR"/>
</dbReference>
<dbReference type="SUPFAM" id="SSF52402">
    <property type="entry name" value="Adenine nucleotide alpha hydrolases-like"/>
    <property type="match status" value="1"/>
</dbReference>
<dbReference type="GO" id="GO:0005886">
    <property type="term" value="C:plasma membrane"/>
    <property type="evidence" value="ECO:0007669"/>
    <property type="project" value="TreeGrafter"/>
</dbReference>
<dbReference type="InterPro" id="IPR038318">
    <property type="entry name" value="KdpD_sf"/>
</dbReference>
<protein>
    <recommendedName>
        <fullName evidence="3">histidine kinase</fullName>
        <ecNumber evidence="3">2.7.13.3</ecNumber>
    </recommendedName>
</protein>
<keyword evidence="6 14" id="KW-0812">Transmembrane</keyword>
<feature type="transmembrane region" description="Helical" evidence="14">
    <location>
        <begin position="413"/>
        <end position="429"/>
    </location>
</feature>
<dbReference type="EMBL" id="PUIN01000008">
    <property type="protein sequence ID" value="PQP03289.1"/>
    <property type="molecule type" value="Genomic_DNA"/>
</dbReference>
<dbReference type="SUPFAM" id="SSF55874">
    <property type="entry name" value="ATPase domain of HSP90 chaperone/DNA topoisomerase II/histidine kinase"/>
    <property type="match status" value="1"/>
</dbReference>
<dbReference type="Pfam" id="PF02702">
    <property type="entry name" value="KdpD"/>
    <property type="match status" value="1"/>
</dbReference>
<dbReference type="Gene3D" id="3.30.565.10">
    <property type="entry name" value="Histidine kinase-like ATPase, C-terminal domain"/>
    <property type="match status" value="1"/>
</dbReference>
<dbReference type="InterPro" id="IPR036890">
    <property type="entry name" value="HATPase_C_sf"/>
</dbReference>
<gene>
    <name evidence="16" type="ORF">C5612_15810</name>
</gene>
<dbReference type="Gene3D" id="3.40.50.300">
    <property type="entry name" value="P-loop containing nucleotide triphosphate hydrolases"/>
    <property type="match status" value="1"/>
</dbReference>
<comment type="catalytic activity">
    <reaction evidence="1">
        <text>ATP + protein L-histidine = ADP + protein N-phospho-L-histidine.</text>
        <dbReference type="EC" id="2.7.13.3"/>
    </reaction>
</comment>
<keyword evidence="4" id="KW-0597">Phosphoprotein</keyword>
<dbReference type="CDD" id="cd00075">
    <property type="entry name" value="HATPase"/>
    <property type="match status" value="1"/>
</dbReference>
<comment type="caution">
    <text evidence="16">The sequence shown here is derived from an EMBL/GenBank/DDBJ whole genome shotgun (WGS) entry which is preliminary data.</text>
</comment>
<dbReference type="InterPro" id="IPR006016">
    <property type="entry name" value="UspA"/>
</dbReference>
<feature type="transmembrane region" description="Helical" evidence="14">
    <location>
        <begin position="466"/>
        <end position="484"/>
    </location>
</feature>
<dbReference type="InterPro" id="IPR003661">
    <property type="entry name" value="HisK_dim/P_dom"/>
</dbReference>
<dbReference type="GO" id="GO:0005737">
    <property type="term" value="C:cytoplasm"/>
    <property type="evidence" value="ECO:0007669"/>
    <property type="project" value="UniProtKB-ARBA"/>
</dbReference>
<sequence length="883" mass="96263">MSDSGRADALLADLPRDGRGRLKVFLGAAPGVGKTYAMLQAAHTQLRQGVKVLAGVVETHGRAETEALLAGLPQQPLVRSEYRGVMLEEMDLDGLLAAKPKLVLVDELAHTNAPGSRHTKRWQDIQELLAAGIDVFTTVNVQHLESLNDQVRGITGVQVRETLPDWVLQEAYELLLIDLPPRELLERLRDGKVYVPEQARAAIDAFFTQTNLTALRELAMQTAAAQVDNDLAQGYRQLGQAAPAVRGRLLVGVDGDAQAERLVRHASRVAQRRHLPWSLVHVDNGRVRDEQSRLRLQSAQQLAERLGGEVVLLRAGEVAKTLIQHAAERRASLVLVGQSRQRLRRRLFGGGLASRLLRDARGLEINVLDSDHEQHQPRQRSAQSLVWFDYALALVATVLASALAWAVSSVLPLPNISLVFLAAVLLVAVRSSLGPALACAALSFLTYDFLFIPPTFSFSIQREEDVLTLLFFLLMAALTGNLAARQRRQLEALRDTQEETSELLDLSRKLTAATDRQAVISAAAQHLNGWTDLKLCLLNRDGQNSWKVETGGPLEFSEAERAAADWAWQHDQPAGAGTGTLPFGRWWWWPLSVDDGPLALLGVCAKEGQTLSGQRRRLLTALSQPLAQALARAQLADDLEAARLHGETEQLRSALLASVSHDLRTPLTSMRGSIDSLLALGEAIPLADRRELLEGTRDEAERLDRYIQNLLDMTRLGHGALKLARDWVSPADIVGSALNRLRAVLASLQVITEVPAELPLLYVHAALIEQALVNVLENAARFSPPHGRLELRAGATDSELFFSVSDEGPGIPEEDRAKIFDMFYTAARGDRGGQGTGLGLAICQGMVGAHGGRISVADGIEGRGTCITLHLPLQTQPGLDSEA</sequence>
<evidence type="ECO:0000313" key="16">
    <source>
        <dbReference type="EMBL" id="PQP03289.1"/>
    </source>
</evidence>
<dbReference type="SUPFAM" id="SSF47384">
    <property type="entry name" value="Homodimeric domain of signal transducing histidine kinase"/>
    <property type="match status" value="1"/>
</dbReference>
<evidence type="ECO:0000256" key="7">
    <source>
        <dbReference type="ARBA" id="ARBA00022741"/>
    </source>
</evidence>
<dbReference type="InterPro" id="IPR027417">
    <property type="entry name" value="P-loop_NTPase"/>
</dbReference>
<evidence type="ECO:0000256" key="10">
    <source>
        <dbReference type="ARBA" id="ARBA00022989"/>
    </source>
</evidence>
<evidence type="ECO:0000256" key="2">
    <source>
        <dbReference type="ARBA" id="ARBA00004141"/>
    </source>
</evidence>
<evidence type="ECO:0000259" key="15">
    <source>
        <dbReference type="PROSITE" id="PS50109"/>
    </source>
</evidence>
<keyword evidence="5" id="KW-0808">Transferase</keyword>
<dbReference type="SMART" id="SM00388">
    <property type="entry name" value="HisKA"/>
    <property type="match status" value="1"/>
</dbReference>
<keyword evidence="8 16" id="KW-0418">Kinase</keyword>